<evidence type="ECO:0000256" key="3">
    <source>
        <dbReference type="SAM" id="MobiDB-lite"/>
    </source>
</evidence>
<evidence type="ECO:0000256" key="1">
    <source>
        <dbReference type="ARBA" id="ARBA00004609"/>
    </source>
</evidence>
<sequence>MGQVVSAQHRVAAAPTGPREQGAQGAHGAWKPPGSLASCGFPQGSDKHGELEHSAFLCLLSDVGEDRIWCHVCERENTFECENPRMCKVEETYCVLAAVTTPRPTFPVHVDRPHHAEASPSPKQHSTPRPGPHAPDPSLTPLHL</sequence>
<reference evidence="6" key="1">
    <citation type="submission" date="2025-08" db="UniProtKB">
        <authorList>
            <consortium name="RefSeq"/>
        </authorList>
    </citation>
    <scope>IDENTIFICATION</scope>
    <source>
        <tissue evidence="6">Blood</tissue>
    </source>
</reference>
<dbReference type="GeneID" id="116535879"/>
<dbReference type="GO" id="GO:0007339">
    <property type="term" value="P:binding of sperm to zona pellucida"/>
    <property type="evidence" value="ECO:0007669"/>
    <property type="project" value="TreeGrafter"/>
</dbReference>
<dbReference type="GO" id="GO:0005886">
    <property type="term" value="C:plasma membrane"/>
    <property type="evidence" value="ECO:0007669"/>
    <property type="project" value="UniProtKB-SubCell"/>
</dbReference>
<dbReference type="InterPro" id="IPR052874">
    <property type="entry name" value="Sperm-ZP_regulatory"/>
</dbReference>
<dbReference type="RefSeq" id="XP_032113224.1">
    <property type="nucleotide sequence ID" value="XM_032257333.1"/>
</dbReference>
<dbReference type="GO" id="GO:0001669">
    <property type="term" value="C:acrosomal vesicle"/>
    <property type="evidence" value="ECO:0007669"/>
    <property type="project" value="TreeGrafter"/>
</dbReference>
<accession>A0A6J3G566</accession>
<keyword evidence="2" id="KW-0449">Lipoprotein</keyword>
<dbReference type="Pfam" id="PF00087">
    <property type="entry name" value="Toxin_TOLIP"/>
    <property type="match status" value="1"/>
</dbReference>
<evidence type="ECO:0000259" key="4">
    <source>
        <dbReference type="Pfam" id="PF00087"/>
    </source>
</evidence>
<gene>
    <name evidence="6" type="primary">LOC116535879</name>
</gene>
<dbReference type="GO" id="GO:0098552">
    <property type="term" value="C:side of membrane"/>
    <property type="evidence" value="ECO:0007669"/>
    <property type="project" value="UniProtKB-KW"/>
</dbReference>
<keyword evidence="2" id="KW-0336">GPI-anchor</keyword>
<evidence type="ECO:0000313" key="5">
    <source>
        <dbReference type="Proteomes" id="UP000504640"/>
    </source>
</evidence>
<evidence type="ECO:0000256" key="2">
    <source>
        <dbReference type="ARBA" id="ARBA00022622"/>
    </source>
</evidence>
<protein>
    <submittedName>
        <fullName evidence="6">Uncharacterized protein LOC116535879</fullName>
    </submittedName>
</protein>
<keyword evidence="5" id="KW-1185">Reference proteome</keyword>
<keyword evidence="2" id="KW-0325">Glycoprotein</keyword>
<proteinExistence type="predicted"/>
<feature type="region of interest" description="Disordered" evidence="3">
    <location>
        <begin position="105"/>
        <end position="144"/>
    </location>
</feature>
<comment type="subcellular location">
    <subcellularLocation>
        <location evidence="1">Cell membrane</location>
        <topology evidence="1">Lipid-anchor</topology>
        <topology evidence="1">GPI-anchor</topology>
    </subcellularLocation>
</comment>
<dbReference type="PANTHER" id="PTHR15049:SF1">
    <property type="entry name" value="LYMPHOCYTE ANTIGEN 6K"/>
    <property type="match status" value="1"/>
</dbReference>
<keyword evidence="2" id="KW-0472">Membrane</keyword>
<feature type="region of interest" description="Disordered" evidence="3">
    <location>
        <begin position="1"/>
        <end position="29"/>
    </location>
</feature>
<dbReference type="AlphaFoldDB" id="A0A6J3G566"/>
<evidence type="ECO:0000313" key="6">
    <source>
        <dbReference type="RefSeq" id="XP_032113224.1"/>
    </source>
</evidence>
<feature type="domain" description="Snake toxin/toxin-like" evidence="4">
    <location>
        <begin position="69"/>
        <end position="101"/>
    </location>
</feature>
<name>A0A6J3G566_SAPAP</name>
<organism evidence="5 6">
    <name type="scientific">Sapajus apella</name>
    <name type="common">Brown-capped capuchin</name>
    <name type="synonym">Cebus apella</name>
    <dbReference type="NCBI Taxonomy" id="9515"/>
    <lineage>
        <taxon>Eukaryota</taxon>
        <taxon>Metazoa</taxon>
        <taxon>Chordata</taxon>
        <taxon>Craniata</taxon>
        <taxon>Vertebrata</taxon>
        <taxon>Euteleostomi</taxon>
        <taxon>Mammalia</taxon>
        <taxon>Eutheria</taxon>
        <taxon>Euarchontoglires</taxon>
        <taxon>Primates</taxon>
        <taxon>Haplorrhini</taxon>
        <taxon>Platyrrhini</taxon>
        <taxon>Cebidae</taxon>
        <taxon>Cebinae</taxon>
        <taxon>Sapajus</taxon>
    </lineage>
</organism>
<dbReference type="InterPro" id="IPR035076">
    <property type="entry name" value="Toxin/TOLIP"/>
</dbReference>
<dbReference type="Proteomes" id="UP000504640">
    <property type="component" value="Unplaced"/>
</dbReference>
<dbReference type="PANTHER" id="PTHR15049">
    <property type="entry name" value="GLYCOSYL-PHOSPHATIDYLINOSITOL-ANCHORED MOLECULE-LIKE PROTEIN-RELATED"/>
    <property type="match status" value="1"/>
</dbReference>